<dbReference type="EMBL" id="LR746496">
    <property type="protein sequence ID" value="CAA7603002.1"/>
    <property type="molecule type" value="Genomic_DNA"/>
</dbReference>
<feature type="domain" description="ABC-2 type transporter transmembrane" evidence="6">
    <location>
        <begin position="732"/>
        <end position="926"/>
    </location>
</feature>
<dbReference type="NCBIfam" id="TIGR03062">
    <property type="entry name" value="pip_yhgE_Cterm"/>
    <property type="match status" value="1"/>
</dbReference>
<feature type="transmembrane region" description="Helical" evidence="5">
    <location>
        <begin position="852"/>
        <end position="871"/>
    </location>
</feature>
<evidence type="ECO:0000256" key="4">
    <source>
        <dbReference type="ARBA" id="ARBA00023136"/>
    </source>
</evidence>
<dbReference type="InterPro" id="IPR013525">
    <property type="entry name" value="ABC2_TM"/>
</dbReference>
<evidence type="ECO:0000256" key="5">
    <source>
        <dbReference type="SAM" id="Phobius"/>
    </source>
</evidence>
<accession>A0A8S0WHY7</accession>
<dbReference type="InterPro" id="IPR017501">
    <property type="entry name" value="Phage_infect_YhgE_C"/>
</dbReference>
<organism evidence="7">
    <name type="scientific">Acididesulfobacillus acetoxydans</name>
    <dbReference type="NCBI Taxonomy" id="1561005"/>
    <lineage>
        <taxon>Bacteria</taxon>
        <taxon>Bacillati</taxon>
        <taxon>Bacillota</taxon>
        <taxon>Clostridia</taxon>
        <taxon>Eubacteriales</taxon>
        <taxon>Peptococcaceae</taxon>
        <taxon>Acididesulfobacillus</taxon>
    </lineage>
</organism>
<dbReference type="KEGG" id="aacx:DEACI_3825"/>
<dbReference type="Gene3D" id="3.40.1710.10">
    <property type="entry name" value="abc type-2 transporter like domain"/>
    <property type="match status" value="1"/>
</dbReference>
<feature type="transmembrane region" description="Helical" evidence="5">
    <location>
        <begin position="910"/>
        <end position="928"/>
    </location>
</feature>
<feature type="transmembrane region" description="Helical" evidence="5">
    <location>
        <begin position="792"/>
        <end position="816"/>
    </location>
</feature>
<evidence type="ECO:0000313" key="8">
    <source>
        <dbReference type="EMBL" id="CEJ05884.1"/>
    </source>
</evidence>
<keyword evidence="2 5" id="KW-0812">Transmembrane</keyword>
<reference evidence="8" key="1">
    <citation type="submission" date="2014-11" db="EMBL/GenBank/DDBJ databases">
        <authorList>
            <person name="Hornung B.V."/>
        </authorList>
    </citation>
    <scope>NUCLEOTIDE SEQUENCE</scope>
    <source>
        <strain evidence="8">INE</strain>
    </source>
</reference>
<gene>
    <name evidence="8" type="ORF">DEACI_0304</name>
    <name evidence="7" type="ORF">DEACI_3825</name>
</gene>
<name>A0A8S0WHY7_9FIRM</name>
<feature type="domain" description="ABC-2 type transporter transmembrane" evidence="6">
    <location>
        <begin position="29"/>
        <end position="169"/>
    </location>
</feature>
<dbReference type="Pfam" id="PF12698">
    <property type="entry name" value="ABC2_membrane_3"/>
    <property type="match status" value="2"/>
</dbReference>
<dbReference type="PANTHER" id="PTHR43077">
    <property type="entry name" value="TRANSPORT PERMEASE YVFS-RELATED"/>
    <property type="match status" value="1"/>
</dbReference>
<dbReference type="RefSeq" id="WP_240986287.1">
    <property type="nucleotide sequence ID" value="NZ_CDGJ01000003.1"/>
</dbReference>
<keyword evidence="9" id="KW-1185">Reference proteome</keyword>
<evidence type="ECO:0000256" key="1">
    <source>
        <dbReference type="ARBA" id="ARBA00004141"/>
    </source>
</evidence>
<keyword evidence="4 5" id="KW-0472">Membrane</keyword>
<evidence type="ECO:0000313" key="9">
    <source>
        <dbReference type="Proteomes" id="UP001071230"/>
    </source>
</evidence>
<dbReference type="AlphaFoldDB" id="A0A8S0WHY7"/>
<dbReference type="Proteomes" id="UP001071230">
    <property type="component" value="Unassembled WGS sequence"/>
</dbReference>
<dbReference type="PANTHER" id="PTHR43077:SF5">
    <property type="entry name" value="PHAGE INFECTION PROTEIN"/>
    <property type="match status" value="1"/>
</dbReference>
<protein>
    <submittedName>
        <fullName evidence="7">Phage infection protein, YhgE, N-terminal</fullName>
    </submittedName>
    <submittedName>
        <fullName evidence="8">YhgE/Pip C-terminal domain-containing protein</fullName>
    </submittedName>
</protein>
<keyword evidence="3 5" id="KW-1133">Transmembrane helix</keyword>
<evidence type="ECO:0000259" key="6">
    <source>
        <dbReference type="Pfam" id="PF12698"/>
    </source>
</evidence>
<proteinExistence type="predicted"/>
<dbReference type="GO" id="GO:0140359">
    <property type="term" value="F:ABC-type transporter activity"/>
    <property type="evidence" value="ECO:0007669"/>
    <property type="project" value="InterPro"/>
</dbReference>
<reference evidence="7" key="2">
    <citation type="submission" date="2020-01" db="EMBL/GenBank/DDBJ databases">
        <authorList>
            <person name="Hornung B."/>
        </authorList>
    </citation>
    <scope>NUCLEOTIDE SEQUENCE</scope>
    <source>
        <strain evidence="7">PacBioINE</strain>
    </source>
</reference>
<feature type="transmembrane region" description="Helical" evidence="5">
    <location>
        <begin position="750"/>
        <end position="772"/>
    </location>
</feature>
<feature type="transmembrane region" description="Helical" evidence="5">
    <location>
        <begin position="21"/>
        <end position="43"/>
    </location>
</feature>
<feature type="transmembrane region" description="Helical" evidence="5">
    <location>
        <begin position="822"/>
        <end position="845"/>
    </location>
</feature>
<evidence type="ECO:0000256" key="3">
    <source>
        <dbReference type="ARBA" id="ARBA00022989"/>
    </source>
</evidence>
<evidence type="ECO:0000313" key="7">
    <source>
        <dbReference type="EMBL" id="CAA7603002.1"/>
    </source>
</evidence>
<evidence type="ECO:0000256" key="2">
    <source>
        <dbReference type="ARBA" id="ARBA00022692"/>
    </source>
</evidence>
<sequence length="945" mass="97169">MQFVHLAHMELKRLWRNRFARLAALALCFMPLLYSFLYLSAFWDPYGHLDHLKVAVVNLDRAAVRNGETIHAGEDLVKKLKGDSSVGWRFTNEADAKNGVEEAKYDLALIIPPDFSQTLLNITRGPKSGKTPPKARLFYYSNPSKNFLASQIGDKVTEKLKGEFNGQIAGDFLNNVFLNLADLQSGMRTAADGAQHLNQGLKQAASGSAQITERLQTVAGGAGKITQGLKSAASGANQVAAGNVTLADGAQALFAATSPIGTGLEQAQQGSAELAAGSASLAGGLNKAGGEIGSAAAGAAEIRKGAAAAYDGAENLTSGTGALLGGSAQLEVGAGQVYSGLSRMKQQLNDPENGVPALINGANTLAAQTSAQSQLLQAVLSAHQALTGRIMPGIQTAAGSVSQISSGLTQASAGLSQDSQALQTAAASLAKMEASDPALAQNQDFMTAFAAVKSVQPTLDPTNTDPATGITAGVKSAAAGLGQVAAGLTGPMTDPAQPSALTGLQQLDAGLYNTNDSPANPQTVYGGVEALNNGANQMSTGLDQLLGTSNGGLDRLLNGAGRLQTGAAGLNSGLKEANRGSAALTAGLSQLTSGASGLSAGLVQGAQGFPQLVDGGQKLSSGLNALTGALRELERGFQTFAGHLAGLNQGALQLAQGARTVSEGVAQAASGSASLQSGLTALHSGSAGLTQGIDTAKTGSQKLLKGLNKGVKQVRENLPAQRSLVSKDMGEPVRIVKDALNPVQTYGTGFAPYFIPLSLWVGALVLFFLINIKEKRLITSRVSPWNIVLGKYLTFALLGVLQAVVSSLVLIEVLGLHPLNVLAFYGFNILLSLTFIAIMQLLVAAAGMVGRFAAIVLLMLQLTSSGGTFPLELVPKFFRVISPFLPMTYATAGLRQIISGSSVIPLGTDLMVLAGFGLFSLALAVLAARPRIRVRDLHPAPELGA</sequence>
<comment type="subcellular location">
    <subcellularLocation>
        <location evidence="1">Membrane</location>
        <topology evidence="1">Multi-pass membrane protein</topology>
    </subcellularLocation>
</comment>
<dbReference type="InterPro" id="IPR051328">
    <property type="entry name" value="T7SS_ABC-Transporter"/>
</dbReference>
<dbReference type="EMBL" id="CDGJ01000003">
    <property type="protein sequence ID" value="CEJ05884.1"/>
    <property type="molecule type" value="Genomic_DNA"/>
</dbReference>
<dbReference type="InterPro" id="IPR017500">
    <property type="entry name" value="Phage_infect_YhgE_N"/>
</dbReference>
<dbReference type="GO" id="GO:0016020">
    <property type="term" value="C:membrane"/>
    <property type="evidence" value="ECO:0007669"/>
    <property type="project" value="UniProtKB-SubCell"/>
</dbReference>
<dbReference type="NCBIfam" id="TIGR03061">
    <property type="entry name" value="pip_yhgE_Nterm"/>
    <property type="match status" value="1"/>
</dbReference>
<dbReference type="Proteomes" id="UP000836597">
    <property type="component" value="Chromosome"/>
</dbReference>